<dbReference type="EMBL" id="AFZZ01000213">
    <property type="protein sequence ID" value="EHJ37148.1"/>
    <property type="molecule type" value="Genomic_DNA"/>
</dbReference>
<comment type="caution">
    <text evidence="2">The sequence shown here is derived from an EMBL/GenBank/DDBJ whole genome shotgun (WGS) entry which is preliminary data.</text>
</comment>
<reference evidence="2 3" key="1">
    <citation type="submission" date="2011-08" db="EMBL/GenBank/DDBJ databases">
        <authorList>
            <person name="Weinstock G."/>
            <person name="Sodergren E."/>
            <person name="Clifton S."/>
            <person name="Fulton L."/>
            <person name="Fulton B."/>
            <person name="Courtney L."/>
            <person name="Fronick C."/>
            <person name="Harrison M."/>
            <person name="Strong C."/>
            <person name="Farmer C."/>
            <person name="Delahaunty K."/>
            <person name="Markovic C."/>
            <person name="Hall O."/>
            <person name="Minx P."/>
            <person name="Tomlinson C."/>
            <person name="Mitreva M."/>
            <person name="Hou S."/>
            <person name="Chen J."/>
            <person name="Wollam A."/>
            <person name="Pepin K.H."/>
            <person name="Johnson M."/>
            <person name="Bhonagiri V."/>
            <person name="Zhang X."/>
            <person name="Suruliraj S."/>
            <person name="Warren W."/>
            <person name="Chinwalla A."/>
            <person name="Mardis E.R."/>
            <person name="Wilson R.K."/>
        </authorList>
    </citation>
    <scope>NUCLEOTIDE SEQUENCE [LARGE SCALE GENOMIC DNA]</scope>
    <source>
        <strain evidence="2 3">DSM 18206</strain>
    </source>
</reference>
<dbReference type="Proteomes" id="UP000004407">
    <property type="component" value="Unassembled WGS sequence"/>
</dbReference>
<protein>
    <recommendedName>
        <fullName evidence="4">Lipocalin-like domain-containing protein</fullName>
    </recommendedName>
</protein>
<dbReference type="RefSeq" id="WP_007902219.1">
    <property type="nucleotide sequence ID" value="NZ_JH379457.1"/>
</dbReference>
<dbReference type="GeneID" id="78337940"/>
<dbReference type="eggNOG" id="ENOG502ZD6J">
    <property type="taxonomic scope" value="Bacteria"/>
</dbReference>
<evidence type="ECO:0000313" key="2">
    <source>
        <dbReference type="EMBL" id="EHJ37148.1"/>
    </source>
</evidence>
<proteinExistence type="predicted"/>
<gene>
    <name evidence="2" type="ORF">HMPREF0673_02482</name>
</gene>
<dbReference type="PROSITE" id="PS51257">
    <property type="entry name" value="PROKAR_LIPOPROTEIN"/>
    <property type="match status" value="1"/>
</dbReference>
<dbReference type="AlphaFoldDB" id="G6B0R4"/>
<sequence length="352" mass="39115">MIKKTLFSFLIALVAFGFTACDSDDNNGQLGVPDSAKPSKEFKVGNCDKEKNADDAIKLNVKSWGNTNQEFASIELFADGHFLITSPKAGKLPKSKMSVTRAADGSTMFKKSGGQPLKTRAVDASGTIVIDGGLYIYGTYTRVKEGVYQLSNNTKIEIKDGKVTGTATVTYTNSLGMSITITVTIDTSTKQDDAVRNLCRSWRMDSSENWLLAGDVKIGYGKQWLEKGRVMQQTTLTTEGKGLGFDKDDLIDDKDDYCYRVIFSPCGTFVCFYIDGDVEIGTWEWTDTNNGALRCWEAFDRDDDDDDDDDDDFADVTVRFDGKQMRIYGDFMDTEHNVLFRTLSVATFSAKY</sequence>
<evidence type="ECO:0008006" key="4">
    <source>
        <dbReference type="Google" id="ProtNLM"/>
    </source>
</evidence>
<name>G6B0R4_9BACT</name>
<feature type="chain" id="PRO_5003485721" description="Lipocalin-like domain-containing protein" evidence="1">
    <location>
        <begin position="21"/>
        <end position="352"/>
    </location>
</feature>
<evidence type="ECO:0000256" key="1">
    <source>
        <dbReference type="SAM" id="SignalP"/>
    </source>
</evidence>
<dbReference type="PATRIC" id="fig|1002367.3.peg.2009"/>
<evidence type="ECO:0000313" key="3">
    <source>
        <dbReference type="Proteomes" id="UP000004407"/>
    </source>
</evidence>
<feature type="signal peptide" evidence="1">
    <location>
        <begin position="1"/>
        <end position="20"/>
    </location>
</feature>
<keyword evidence="1" id="KW-0732">Signal</keyword>
<accession>G6B0R4</accession>
<organism evidence="2 3">
    <name type="scientific">Leyella stercorea DSM 18206</name>
    <dbReference type="NCBI Taxonomy" id="1002367"/>
    <lineage>
        <taxon>Bacteria</taxon>
        <taxon>Pseudomonadati</taxon>
        <taxon>Bacteroidota</taxon>
        <taxon>Bacteroidia</taxon>
        <taxon>Bacteroidales</taxon>
        <taxon>Prevotellaceae</taxon>
        <taxon>Leyella</taxon>
    </lineage>
</organism>
<dbReference type="HOGENOM" id="CLU_787226_0_0_10"/>